<evidence type="ECO:0008006" key="3">
    <source>
        <dbReference type="Google" id="ProtNLM"/>
    </source>
</evidence>
<comment type="caution">
    <text evidence="1">The sequence shown here is derived from an EMBL/GenBank/DDBJ whole genome shotgun (WGS) entry which is preliminary data.</text>
</comment>
<name>A0A0J5P6L4_9PAST</name>
<dbReference type="EMBL" id="JWIZ01000015">
    <property type="protein sequence ID" value="KMK52028.1"/>
    <property type="molecule type" value="Genomic_DNA"/>
</dbReference>
<accession>A0A0J5P6L4</accession>
<dbReference type="AlphaFoldDB" id="A0A0J5P6L4"/>
<protein>
    <recommendedName>
        <fullName evidence="3">Transposase</fullName>
    </recommendedName>
</protein>
<gene>
    <name evidence="1" type="ORF">RO21_03135</name>
</gene>
<keyword evidence="2" id="KW-1185">Reference proteome</keyword>
<evidence type="ECO:0000313" key="1">
    <source>
        <dbReference type="EMBL" id="KMK52028.1"/>
    </source>
</evidence>
<proteinExistence type="predicted"/>
<organism evidence="1 2">
    <name type="scientific">Muribacter muris</name>
    <dbReference type="NCBI Taxonomy" id="67855"/>
    <lineage>
        <taxon>Bacteria</taxon>
        <taxon>Pseudomonadati</taxon>
        <taxon>Pseudomonadota</taxon>
        <taxon>Gammaproteobacteria</taxon>
        <taxon>Pasteurellales</taxon>
        <taxon>Pasteurellaceae</taxon>
        <taxon>Muribacter</taxon>
    </lineage>
</organism>
<evidence type="ECO:0000313" key="2">
    <source>
        <dbReference type="Proteomes" id="UP000036270"/>
    </source>
</evidence>
<reference evidence="1 2" key="1">
    <citation type="submission" date="2014-12" db="EMBL/GenBank/DDBJ databases">
        <title>Reclassification of Actinobacillus muris as Muribacter muris.</title>
        <authorList>
            <person name="Christensen H."/>
            <person name="Nicklas W."/>
            <person name="Bisgaard M."/>
        </authorList>
    </citation>
    <scope>NUCLEOTIDE SEQUENCE [LARGE SCALE GENOMIC DNA]</scope>
    <source>
        <strain evidence="1 2">Ackerman80-443D</strain>
    </source>
</reference>
<dbReference type="PATRIC" id="fig|67855.3.peg.393"/>
<sequence length="78" mass="8816">MRGGICFAFLVVHFRNFSGSQQAANVARQHEPKFNAFYEHLRAKGKPFKVALNACMRKLLTVINAIIRDGSQWQPLAV</sequence>
<dbReference type="Proteomes" id="UP000036270">
    <property type="component" value="Unassembled WGS sequence"/>
</dbReference>